<evidence type="ECO:0000313" key="1">
    <source>
        <dbReference type="EMBL" id="MBI6883162.1"/>
    </source>
</evidence>
<dbReference type="EMBL" id="JAEHTE010000002">
    <property type="protein sequence ID" value="MBI6883162.1"/>
    <property type="molecule type" value="Genomic_DNA"/>
</dbReference>
<name>A0A8I1JGU5_PSEPU</name>
<proteinExistence type="predicted"/>
<protein>
    <submittedName>
        <fullName evidence="1">Uncharacterized protein</fullName>
    </submittedName>
</protein>
<comment type="caution">
    <text evidence="1">The sequence shown here is derived from an EMBL/GenBank/DDBJ whole genome shotgun (WGS) entry which is preliminary data.</text>
</comment>
<sequence length="92" mass="10233">MPKFSQGPWIRQQAGNGVRYIYSSGRNQPICRPLKSERELPPEEYEANAALIEDAPTLHKTLAGLIKAIDGDSSFPLEFVLGKARALVEKHN</sequence>
<reference evidence="1" key="1">
    <citation type="submission" date="2020-12" db="EMBL/GenBank/DDBJ databases">
        <title>Enhanced detection system for hospital associated transmission using whole genome sequencing surveillance.</title>
        <authorList>
            <person name="Harrison L.H."/>
            <person name="Van Tyne D."/>
            <person name="Marsh J.W."/>
            <person name="Griffith M.P."/>
            <person name="Snyder D.J."/>
            <person name="Cooper V.S."/>
            <person name="Mustapha M."/>
        </authorList>
    </citation>
    <scope>NUCLEOTIDE SEQUENCE</scope>
    <source>
        <strain evidence="1">PSB00042</strain>
    </source>
</reference>
<organism evidence="1 2">
    <name type="scientific">Pseudomonas putida</name>
    <name type="common">Arthrobacter siderocapsulatus</name>
    <dbReference type="NCBI Taxonomy" id="303"/>
    <lineage>
        <taxon>Bacteria</taxon>
        <taxon>Pseudomonadati</taxon>
        <taxon>Pseudomonadota</taxon>
        <taxon>Gammaproteobacteria</taxon>
        <taxon>Pseudomonadales</taxon>
        <taxon>Pseudomonadaceae</taxon>
        <taxon>Pseudomonas</taxon>
    </lineage>
</organism>
<dbReference type="AlphaFoldDB" id="A0A8I1JGU5"/>
<gene>
    <name evidence="1" type="ORF">JEU22_04490</name>
</gene>
<accession>A0A8I1JGU5</accession>
<dbReference type="RefSeq" id="WP_198746776.1">
    <property type="nucleotide sequence ID" value="NZ_JAEHTE010000002.1"/>
</dbReference>
<dbReference type="Proteomes" id="UP000637061">
    <property type="component" value="Unassembled WGS sequence"/>
</dbReference>
<evidence type="ECO:0000313" key="2">
    <source>
        <dbReference type="Proteomes" id="UP000637061"/>
    </source>
</evidence>